<reference evidence="1" key="1">
    <citation type="submission" date="2019-12" db="EMBL/GenBank/DDBJ databases">
        <title>Genome sequencing and annotation of Brassica cretica.</title>
        <authorList>
            <person name="Studholme D.J."/>
            <person name="Sarris P."/>
        </authorList>
    </citation>
    <scope>NUCLEOTIDE SEQUENCE</scope>
    <source>
        <strain evidence="1">PFS-109/04</strain>
        <tissue evidence="1">Leaf</tissue>
    </source>
</reference>
<sequence length="80" mass="8858">MEITFRKSVHADFYGYLDDNFIVSVCVDWSVRGPVATLRPDTCGLVATLRPGPCLDRSQRCGLICVDRSRHCVAGRNVAT</sequence>
<dbReference type="AlphaFoldDB" id="A0A8S9R740"/>
<evidence type="ECO:0000313" key="2">
    <source>
        <dbReference type="Proteomes" id="UP000712600"/>
    </source>
</evidence>
<protein>
    <submittedName>
        <fullName evidence="1">Uncharacterized protein</fullName>
    </submittedName>
</protein>
<organism evidence="1 2">
    <name type="scientific">Brassica cretica</name>
    <name type="common">Mustard</name>
    <dbReference type="NCBI Taxonomy" id="69181"/>
    <lineage>
        <taxon>Eukaryota</taxon>
        <taxon>Viridiplantae</taxon>
        <taxon>Streptophyta</taxon>
        <taxon>Embryophyta</taxon>
        <taxon>Tracheophyta</taxon>
        <taxon>Spermatophyta</taxon>
        <taxon>Magnoliopsida</taxon>
        <taxon>eudicotyledons</taxon>
        <taxon>Gunneridae</taxon>
        <taxon>Pentapetalae</taxon>
        <taxon>rosids</taxon>
        <taxon>malvids</taxon>
        <taxon>Brassicales</taxon>
        <taxon>Brassicaceae</taxon>
        <taxon>Brassiceae</taxon>
        <taxon>Brassica</taxon>
    </lineage>
</organism>
<comment type="caution">
    <text evidence="1">The sequence shown here is derived from an EMBL/GenBank/DDBJ whole genome shotgun (WGS) entry which is preliminary data.</text>
</comment>
<gene>
    <name evidence="1" type="ORF">F2Q69_00014057</name>
</gene>
<accession>A0A8S9R740</accession>
<dbReference type="Proteomes" id="UP000712600">
    <property type="component" value="Unassembled WGS sequence"/>
</dbReference>
<proteinExistence type="predicted"/>
<dbReference type="EMBL" id="QGKX02000996">
    <property type="protein sequence ID" value="KAF3559075.1"/>
    <property type="molecule type" value="Genomic_DNA"/>
</dbReference>
<name>A0A8S9R740_BRACR</name>
<evidence type="ECO:0000313" key="1">
    <source>
        <dbReference type="EMBL" id="KAF3559075.1"/>
    </source>
</evidence>